<dbReference type="Proteomes" id="UP000694865">
    <property type="component" value="Unplaced"/>
</dbReference>
<dbReference type="InterPro" id="IPR002213">
    <property type="entry name" value="UDP_glucos_trans"/>
</dbReference>
<accession>A0ABM0H1I8</accession>
<dbReference type="PROSITE" id="PS00375">
    <property type="entry name" value="UDPGT"/>
    <property type="match status" value="1"/>
</dbReference>
<dbReference type="InterPro" id="IPR050271">
    <property type="entry name" value="UDP-glycosyltransferase"/>
</dbReference>
<dbReference type="SUPFAM" id="SSF53756">
    <property type="entry name" value="UDP-Glycosyltransferase/glycogen phosphorylase"/>
    <property type="match status" value="1"/>
</dbReference>
<evidence type="ECO:0000256" key="3">
    <source>
        <dbReference type="ARBA" id="ARBA00022679"/>
    </source>
</evidence>
<keyword evidence="2 4" id="KW-0328">Glycosyltransferase</keyword>
<dbReference type="PANTHER" id="PTHR48043">
    <property type="entry name" value="EG:EG0003.4 PROTEIN-RELATED"/>
    <property type="match status" value="1"/>
</dbReference>
<proteinExistence type="inferred from homology"/>
<dbReference type="EC" id="2.4.1.17" evidence="5"/>
<dbReference type="Pfam" id="PF00201">
    <property type="entry name" value="UDPGT"/>
    <property type="match status" value="1"/>
</dbReference>
<evidence type="ECO:0000313" key="6">
    <source>
        <dbReference type="Proteomes" id="UP000694865"/>
    </source>
</evidence>
<reference evidence="7" key="1">
    <citation type="submission" date="2025-08" db="UniProtKB">
        <authorList>
            <consortium name="RefSeq"/>
        </authorList>
    </citation>
    <scope>IDENTIFICATION</scope>
    <source>
        <tissue evidence="7">Testes</tissue>
    </source>
</reference>
<feature type="chain" id="PRO_5044992388" description="UDP-glucuronosyltransferase" evidence="5">
    <location>
        <begin position="24"/>
        <end position="508"/>
    </location>
</feature>
<evidence type="ECO:0000256" key="4">
    <source>
        <dbReference type="RuleBase" id="RU003718"/>
    </source>
</evidence>
<dbReference type="PANTHER" id="PTHR48043:SF145">
    <property type="entry name" value="FI06409P-RELATED"/>
    <property type="match status" value="1"/>
</dbReference>
<evidence type="ECO:0000256" key="5">
    <source>
        <dbReference type="RuleBase" id="RU362059"/>
    </source>
</evidence>
<comment type="similarity">
    <text evidence="1 4">Belongs to the UDP-glycosyltransferase family.</text>
</comment>
<dbReference type="Gene3D" id="3.40.50.2000">
    <property type="entry name" value="Glycogen Phosphorylase B"/>
    <property type="match status" value="1"/>
</dbReference>
<comment type="subcellular location">
    <subcellularLocation>
        <location evidence="5">Membrane</location>
        <topology evidence="5">Single-pass membrane protein</topology>
    </subcellularLocation>
</comment>
<sequence>MRKHQIPLAVLFLSMYGFQKAVCADILIHGFHRSQSHAHNLAYLGAALIKHGHSVDVLTFTTGIINDVYTEIGLPILELMATSYINADVLSDFYGTSNDHVSSKLLNTDAAFCDALFQHKEYIRDTLKSYDMAVTTSRCRCCIMLLQYVGIPHVLLHVATDAGYATDIPAPLSYYPIERTTLMLTDKMTFLNRLQNTLASILVIPVKNNNIAFTKLYHKHNVIPERHLLSNLHILVKDFAIDYVHPLGPNVIPIGLLTARPANNLSTDLEEFMHSSGNEGVIVVSIGTVIKHLPKKTLDIILSTLARFPQKTVFSYRGSTPPGLGDNVKIVKWFNQNDILGHPKTRLFLTHGGASSYREAMYHGVPIVCIPLLFDQFDTAAKIKYKGVGTYVKMKSLNNENLYEAMVDVLSNEKYSYRAKQLSAIVKDVPMNATETAVFWIEHVIKHGVNHLNVYGKNLSVIEYYLVDVITVIVVTISFTANMRSDFALLLLLVIDISGEEQHLSENV</sequence>
<keyword evidence="3 4" id="KW-0808">Transferase</keyword>
<gene>
    <name evidence="7" type="primary">LOC100369397</name>
</gene>
<protein>
    <recommendedName>
        <fullName evidence="5">UDP-glucuronosyltransferase</fullName>
        <ecNumber evidence="5">2.4.1.17</ecNumber>
    </recommendedName>
</protein>
<keyword evidence="6" id="KW-1185">Reference proteome</keyword>
<feature type="signal peptide" evidence="5">
    <location>
        <begin position="1"/>
        <end position="23"/>
    </location>
</feature>
<evidence type="ECO:0000313" key="7">
    <source>
        <dbReference type="RefSeq" id="XP_002742140.1"/>
    </source>
</evidence>
<dbReference type="RefSeq" id="XP_002742140.1">
    <property type="nucleotide sequence ID" value="XM_002742094.1"/>
</dbReference>
<dbReference type="CDD" id="cd03784">
    <property type="entry name" value="GT1_Gtf-like"/>
    <property type="match status" value="1"/>
</dbReference>
<evidence type="ECO:0000256" key="2">
    <source>
        <dbReference type="ARBA" id="ARBA00022676"/>
    </source>
</evidence>
<name>A0ABM0H1I8_SACKO</name>
<evidence type="ECO:0000256" key="1">
    <source>
        <dbReference type="ARBA" id="ARBA00009995"/>
    </source>
</evidence>
<organism evidence="6 7">
    <name type="scientific">Saccoglossus kowalevskii</name>
    <name type="common">Acorn worm</name>
    <dbReference type="NCBI Taxonomy" id="10224"/>
    <lineage>
        <taxon>Eukaryota</taxon>
        <taxon>Metazoa</taxon>
        <taxon>Hemichordata</taxon>
        <taxon>Enteropneusta</taxon>
        <taxon>Harrimaniidae</taxon>
        <taxon>Saccoglossus</taxon>
    </lineage>
</organism>
<dbReference type="InterPro" id="IPR035595">
    <property type="entry name" value="UDP_glycos_trans_CS"/>
</dbReference>
<dbReference type="GeneID" id="100369397"/>
<comment type="catalytic activity">
    <reaction evidence="5">
        <text>glucuronate acceptor + UDP-alpha-D-glucuronate = acceptor beta-D-glucuronoside + UDP + H(+)</text>
        <dbReference type="Rhea" id="RHEA:21032"/>
        <dbReference type="ChEBI" id="CHEBI:15378"/>
        <dbReference type="ChEBI" id="CHEBI:58052"/>
        <dbReference type="ChEBI" id="CHEBI:58223"/>
        <dbReference type="ChEBI" id="CHEBI:132367"/>
        <dbReference type="ChEBI" id="CHEBI:132368"/>
        <dbReference type="EC" id="2.4.1.17"/>
    </reaction>
</comment>
<keyword evidence="5" id="KW-0732">Signal</keyword>